<keyword evidence="4" id="KW-0547">Nucleotide-binding</keyword>
<evidence type="ECO:0000259" key="11">
    <source>
        <dbReference type="SMART" id="SM00382"/>
    </source>
</evidence>
<evidence type="ECO:0000256" key="2">
    <source>
        <dbReference type="ARBA" id="ARBA00006914"/>
    </source>
</evidence>
<dbReference type="KEGG" id="cput:CONPUDRAFT_141934"/>
<dbReference type="InterPro" id="IPR003959">
    <property type="entry name" value="ATPase_AAA_core"/>
</dbReference>
<dbReference type="GO" id="GO:0016558">
    <property type="term" value="P:protein import into peroxisome matrix"/>
    <property type="evidence" value="ECO:0007669"/>
    <property type="project" value="TreeGrafter"/>
</dbReference>
<dbReference type="Proteomes" id="UP000053558">
    <property type="component" value="Unassembled WGS sequence"/>
</dbReference>
<dbReference type="PROSITE" id="PS00674">
    <property type="entry name" value="AAA"/>
    <property type="match status" value="1"/>
</dbReference>
<dbReference type="PANTHER" id="PTHR23077:SF9">
    <property type="entry name" value="PEROXISOMAL ATPASE PEX6"/>
    <property type="match status" value="1"/>
</dbReference>
<keyword evidence="6" id="KW-0067">ATP-binding</keyword>
<dbReference type="Pfam" id="PF23315">
    <property type="entry name" value="PEX6_4th"/>
    <property type="match status" value="1"/>
</dbReference>
<organism evidence="12 13">
    <name type="scientific">Coniophora puteana (strain RWD-64-598)</name>
    <name type="common">Brown rot fungus</name>
    <dbReference type="NCBI Taxonomy" id="741705"/>
    <lineage>
        <taxon>Eukaryota</taxon>
        <taxon>Fungi</taxon>
        <taxon>Dikarya</taxon>
        <taxon>Basidiomycota</taxon>
        <taxon>Agaricomycotina</taxon>
        <taxon>Agaricomycetes</taxon>
        <taxon>Agaricomycetidae</taxon>
        <taxon>Boletales</taxon>
        <taxon>Coniophorineae</taxon>
        <taxon>Coniophoraceae</taxon>
        <taxon>Coniophora</taxon>
    </lineage>
</organism>
<evidence type="ECO:0000313" key="13">
    <source>
        <dbReference type="Proteomes" id="UP000053558"/>
    </source>
</evidence>
<dbReference type="GO" id="GO:0005524">
    <property type="term" value="F:ATP binding"/>
    <property type="evidence" value="ECO:0007669"/>
    <property type="project" value="UniProtKB-KW"/>
</dbReference>
<sequence>MMLHLHMSSGAAKSSPILLHNLTGLDSDILVLRQNFAQDHSIPLAAGITLARISSGVSASRRFEASYLRALHSYFGRSKRLIARHDVIAVPLNTDVSLYMPDDARATADAEAQTGSYLPLASRPNDLVFFIVREVTVEPRSSRSAQNHDSDYGYWIDPAVTRISEVGAEERRIPDVLDYLGTGHLASEVNTIYCQILQFANASTAGGSTDFGLDFSILLKGARGIGKFSIVAKVAQHLGLHLFEINCFDVVADSDVNADAMLRFRLDTALASAPCIIALRHVDALIRSTTPLETAKESEMSMMILEYIDKFKDKWVSTGSPVIVIATVAEHARVPPEVARCFKQELTIKAPDEVERLNILTPLMTGVSSKDVSLQDIATQSAALVASDLNDILSRAQTSLKKRILDQGSVSFDSYLTASGDDFHRALQNVRSFYSQSIGAPKIPNVSWDDIGGLAQTRNDILDTVQLPLDHPELFAGGLKKRSGILLFGPPGTGKTLLAKAVATTCSLNFFSVKGPELLNMYIGESEANVRRLFQRARDAKPCVIFFDELDSVAPKRGNQGDSGGVMDRIVSQLLAELDGISSTDGSADVFVIGATNRPDLLDPALLRPGRFDRMLYLGVSKSHEDQADILRALTRKFKLDTALDLDSLATRCPMNYTGADFYALCSDAMLNAMSRKVDELDTRLAGLNGSNNGTAPTSLASFLTEVAKPEELDVLVSESDFELAMRDLIPSVSQSEMEHYHVVQRQFSQNV</sequence>
<dbReference type="AlphaFoldDB" id="A0A5M3N312"/>
<proteinExistence type="inferred from homology"/>
<dbReference type="RefSeq" id="XP_007764831.1">
    <property type="nucleotide sequence ID" value="XM_007766641.1"/>
</dbReference>
<dbReference type="Gene3D" id="3.40.50.300">
    <property type="entry name" value="P-loop containing nucleotide triphosphate hydrolases"/>
    <property type="match status" value="2"/>
</dbReference>
<dbReference type="InterPro" id="IPR047533">
    <property type="entry name" value="RecA-like_PEX6_r2"/>
</dbReference>
<keyword evidence="13" id="KW-1185">Reference proteome</keyword>
<feature type="domain" description="AAA+ ATPase" evidence="11">
    <location>
        <begin position="213"/>
        <end position="352"/>
    </location>
</feature>
<dbReference type="GO" id="GO:0016887">
    <property type="term" value="F:ATP hydrolysis activity"/>
    <property type="evidence" value="ECO:0007669"/>
    <property type="project" value="InterPro"/>
</dbReference>
<evidence type="ECO:0000256" key="5">
    <source>
        <dbReference type="ARBA" id="ARBA00022801"/>
    </source>
</evidence>
<dbReference type="FunFam" id="3.40.50.300:FF:000109">
    <property type="entry name" value="Peroxisomal biogenesis factor 6"/>
    <property type="match status" value="1"/>
</dbReference>
<keyword evidence="5" id="KW-0378">Hydrolase</keyword>
<dbReference type="InterPro" id="IPR056995">
    <property type="entry name" value="PEX6_4th_dom"/>
</dbReference>
<reference evidence="13" key="1">
    <citation type="journal article" date="2012" name="Science">
        <title>The Paleozoic origin of enzymatic lignin decomposition reconstructed from 31 fungal genomes.</title>
        <authorList>
            <person name="Floudas D."/>
            <person name="Binder M."/>
            <person name="Riley R."/>
            <person name="Barry K."/>
            <person name="Blanchette R.A."/>
            <person name="Henrissat B."/>
            <person name="Martinez A.T."/>
            <person name="Otillar R."/>
            <person name="Spatafora J.W."/>
            <person name="Yadav J.S."/>
            <person name="Aerts A."/>
            <person name="Benoit I."/>
            <person name="Boyd A."/>
            <person name="Carlson A."/>
            <person name="Copeland A."/>
            <person name="Coutinho P.M."/>
            <person name="de Vries R.P."/>
            <person name="Ferreira P."/>
            <person name="Findley K."/>
            <person name="Foster B."/>
            <person name="Gaskell J."/>
            <person name="Glotzer D."/>
            <person name="Gorecki P."/>
            <person name="Heitman J."/>
            <person name="Hesse C."/>
            <person name="Hori C."/>
            <person name="Igarashi K."/>
            <person name="Jurgens J.A."/>
            <person name="Kallen N."/>
            <person name="Kersten P."/>
            <person name="Kohler A."/>
            <person name="Kuees U."/>
            <person name="Kumar T.K.A."/>
            <person name="Kuo A."/>
            <person name="LaButti K."/>
            <person name="Larrondo L.F."/>
            <person name="Lindquist E."/>
            <person name="Ling A."/>
            <person name="Lombard V."/>
            <person name="Lucas S."/>
            <person name="Lundell T."/>
            <person name="Martin R."/>
            <person name="McLaughlin D.J."/>
            <person name="Morgenstern I."/>
            <person name="Morin E."/>
            <person name="Murat C."/>
            <person name="Nagy L.G."/>
            <person name="Nolan M."/>
            <person name="Ohm R.A."/>
            <person name="Patyshakuliyeva A."/>
            <person name="Rokas A."/>
            <person name="Ruiz-Duenas F.J."/>
            <person name="Sabat G."/>
            <person name="Salamov A."/>
            <person name="Samejima M."/>
            <person name="Schmutz J."/>
            <person name="Slot J.C."/>
            <person name="St John F."/>
            <person name="Stenlid J."/>
            <person name="Sun H."/>
            <person name="Sun S."/>
            <person name="Syed K."/>
            <person name="Tsang A."/>
            <person name="Wiebenga A."/>
            <person name="Young D."/>
            <person name="Pisabarro A."/>
            <person name="Eastwood D.C."/>
            <person name="Martin F."/>
            <person name="Cullen D."/>
            <person name="Grigoriev I.V."/>
            <person name="Hibbett D.S."/>
        </authorList>
    </citation>
    <scope>NUCLEOTIDE SEQUENCE [LARGE SCALE GENOMIC DNA]</scope>
    <source>
        <strain evidence="13">RWD-64-598 SS2</strain>
    </source>
</reference>
<dbReference type="PANTHER" id="PTHR23077">
    <property type="entry name" value="AAA-FAMILY ATPASE"/>
    <property type="match status" value="1"/>
</dbReference>
<dbReference type="Gene3D" id="1.10.8.60">
    <property type="match status" value="2"/>
</dbReference>
<dbReference type="SMART" id="SM00382">
    <property type="entry name" value="AAA"/>
    <property type="match status" value="2"/>
</dbReference>
<dbReference type="Pfam" id="PF17862">
    <property type="entry name" value="AAA_lid_3"/>
    <property type="match status" value="1"/>
</dbReference>
<dbReference type="InterPro" id="IPR003960">
    <property type="entry name" value="ATPase_AAA_CS"/>
</dbReference>
<comment type="subcellular location">
    <subcellularLocation>
        <location evidence="1">Membrane</location>
    </subcellularLocation>
</comment>
<dbReference type="GO" id="GO:0005778">
    <property type="term" value="C:peroxisomal membrane"/>
    <property type="evidence" value="ECO:0007669"/>
    <property type="project" value="TreeGrafter"/>
</dbReference>
<dbReference type="GO" id="GO:0005829">
    <property type="term" value="C:cytosol"/>
    <property type="evidence" value="ECO:0007669"/>
    <property type="project" value="TreeGrafter"/>
</dbReference>
<comment type="similarity">
    <text evidence="2">Belongs to the AAA ATPase family.</text>
</comment>
<dbReference type="CDD" id="cd19527">
    <property type="entry name" value="RecA-like_PEX6_r2"/>
    <property type="match status" value="1"/>
</dbReference>
<dbReference type="EMBL" id="JH711574">
    <property type="protein sequence ID" value="EIW85301.1"/>
    <property type="molecule type" value="Genomic_DNA"/>
</dbReference>
<dbReference type="InterPro" id="IPR041569">
    <property type="entry name" value="AAA_lid_3"/>
</dbReference>
<feature type="domain" description="AAA+ ATPase" evidence="11">
    <location>
        <begin position="481"/>
        <end position="622"/>
    </location>
</feature>
<dbReference type="InterPro" id="IPR050168">
    <property type="entry name" value="AAA_ATPase_domain"/>
</dbReference>
<dbReference type="InterPro" id="IPR027417">
    <property type="entry name" value="P-loop_NTPase"/>
</dbReference>
<evidence type="ECO:0000256" key="10">
    <source>
        <dbReference type="ARBA" id="ARBA00048778"/>
    </source>
</evidence>
<evidence type="ECO:0000313" key="12">
    <source>
        <dbReference type="EMBL" id="EIW85301.1"/>
    </source>
</evidence>
<evidence type="ECO:0000256" key="7">
    <source>
        <dbReference type="ARBA" id="ARBA00023136"/>
    </source>
</evidence>
<evidence type="ECO:0000256" key="1">
    <source>
        <dbReference type="ARBA" id="ARBA00004370"/>
    </source>
</evidence>
<accession>A0A5M3N312</accession>
<evidence type="ECO:0000256" key="6">
    <source>
        <dbReference type="ARBA" id="ARBA00022840"/>
    </source>
</evidence>
<evidence type="ECO:0000256" key="9">
    <source>
        <dbReference type="ARBA" id="ARBA00034920"/>
    </source>
</evidence>
<protein>
    <recommendedName>
        <fullName evidence="8">Peroxisomal ATPase PEX6</fullName>
    </recommendedName>
    <alternativeName>
        <fullName evidence="9">Peroxin-6</fullName>
    </alternativeName>
</protein>
<gene>
    <name evidence="12" type="ORF">CONPUDRAFT_141934</name>
</gene>
<evidence type="ECO:0000256" key="4">
    <source>
        <dbReference type="ARBA" id="ARBA00022741"/>
    </source>
</evidence>
<dbReference type="GeneID" id="19201680"/>
<keyword evidence="3" id="KW-0962">Peroxisome biogenesis</keyword>
<dbReference type="Pfam" id="PF00004">
    <property type="entry name" value="AAA"/>
    <property type="match status" value="2"/>
</dbReference>
<evidence type="ECO:0000256" key="8">
    <source>
        <dbReference type="ARBA" id="ARBA00034811"/>
    </source>
</evidence>
<dbReference type="InterPro" id="IPR003593">
    <property type="entry name" value="AAA+_ATPase"/>
</dbReference>
<evidence type="ECO:0000256" key="3">
    <source>
        <dbReference type="ARBA" id="ARBA00022593"/>
    </source>
</evidence>
<dbReference type="SUPFAM" id="SSF52540">
    <property type="entry name" value="P-loop containing nucleoside triphosphate hydrolases"/>
    <property type="match status" value="2"/>
</dbReference>
<dbReference type="OMA" id="LEMEHYA"/>
<comment type="caution">
    <text evidence="12">The sequence shown here is derived from an EMBL/GenBank/DDBJ whole genome shotgun (WGS) entry which is preliminary data.</text>
</comment>
<dbReference type="FunFam" id="1.10.8.60:FF:000039">
    <property type="entry name" value="peroxisome biogenesis factor 6"/>
    <property type="match status" value="1"/>
</dbReference>
<name>A0A5M3N312_CONPW</name>
<keyword evidence="7" id="KW-0472">Membrane</keyword>
<dbReference type="OrthoDB" id="5553750at2759"/>
<comment type="catalytic activity">
    <reaction evidence="10">
        <text>ATP + H2O = ADP + phosphate + H(+)</text>
        <dbReference type="Rhea" id="RHEA:13065"/>
        <dbReference type="ChEBI" id="CHEBI:15377"/>
        <dbReference type="ChEBI" id="CHEBI:15378"/>
        <dbReference type="ChEBI" id="CHEBI:30616"/>
        <dbReference type="ChEBI" id="CHEBI:43474"/>
        <dbReference type="ChEBI" id="CHEBI:456216"/>
    </reaction>
    <physiologicalReaction direction="left-to-right" evidence="10">
        <dbReference type="Rhea" id="RHEA:13066"/>
    </physiologicalReaction>
</comment>